<reference evidence="1 4" key="2">
    <citation type="submission" date="2020-11" db="EMBL/GenBank/DDBJ databases">
        <title>Enhanced detection system for hospital associated transmission using whole genome sequencing surveillance.</title>
        <authorList>
            <person name="Harrison L.H."/>
            <person name="Van Tyne D."/>
            <person name="Marsh J.W."/>
            <person name="Griffith M.P."/>
            <person name="Snyder D.J."/>
            <person name="Cooper V.S."/>
            <person name="Mustapha M."/>
        </authorList>
    </citation>
    <scope>NUCLEOTIDE SEQUENCE [LARGE SCALE GENOMIC DNA]</scope>
    <source>
        <strain evidence="1 4">PSA00705</strain>
    </source>
</reference>
<dbReference type="AlphaFoldDB" id="A0A6G6IZZ0"/>
<proteinExistence type="predicted"/>
<organism evidence="2 3">
    <name type="scientific">Pseudomonas nitroreducens</name>
    <dbReference type="NCBI Taxonomy" id="46680"/>
    <lineage>
        <taxon>Bacteria</taxon>
        <taxon>Pseudomonadati</taxon>
        <taxon>Pseudomonadota</taxon>
        <taxon>Gammaproteobacteria</taxon>
        <taxon>Pseudomonadales</taxon>
        <taxon>Pseudomonadaceae</taxon>
        <taxon>Pseudomonas</taxon>
    </lineage>
</organism>
<gene>
    <name evidence="2" type="ORF">G5B91_19665</name>
    <name evidence="1" type="ORF">I5I61_04290</name>
</gene>
<dbReference type="EMBL" id="CP049140">
    <property type="protein sequence ID" value="QIE88370.1"/>
    <property type="molecule type" value="Genomic_DNA"/>
</dbReference>
<dbReference type="EMBL" id="JADTFC010000006">
    <property type="protein sequence ID" value="MBG6286657.1"/>
    <property type="molecule type" value="Genomic_DNA"/>
</dbReference>
<dbReference type="Proteomes" id="UP000501063">
    <property type="component" value="Chromosome"/>
</dbReference>
<dbReference type="Proteomes" id="UP000608450">
    <property type="component" value="Unassembled WGS sequence"/>
</dbReference>
<evidence type="ECO:0000313" key="3">
    <source>
        <dbReference type="Proteomes" id="UP000501063"/>
    </source>
</evidence>
<reference evidence="2 3" key="1">
    <citation type="submission" date="2020-02" db="EMBL/GenBank/DDBJ databases">
        <title>Integrative conjugative elements (ICEs) and plasmids drive adaptation of Pseudomonas nitroreducens strain HBP1 to wastewater environment.</title>
        <authorList>
            <person name="Sentchilo V."/>
            <person name="Carraro N."/>
            <person name="Bertelli C."/>
            <person name="van der Meer J.R."/>
        </authorList>
    </citation>
    <scope>NUCLEOTIDE SEQUENCE [LARGE SCALE GENOMIC DNA]</scope>
    <source>
        <strain evidence="2 3">HBP1</strain>
    </source>
</reference>
<accession>A0A6G6IZZ0</accession>
<sequence>MSGRLSFSSHRAARDLRDARLLMGKRLSALWHDQYYFNGEKDPGDVGFLEWCFSEGEVLSMYLLSDGESVGADSLPLDTPVSFEIEPNASCAWKRENLLAGLSACHLEGAIVRDVEGVLDTATGRGSRLVGFRVSFETGDYLVFLNNGDEAAVLINSQPSPCLGIDTRFVTSID</sequence>
<name>A0A6G6IZZ0_PSENT</name>
<evidence type="ECO:0000313" key="4">
    <source>
        <dbReference type="Proteomes" id="UP000608450"/>
    </source>
</evidence>
<evidence type="ECO:0000313" key="1">
    <source>
        <dbReference type="EMBL" id="MBG6286657.1"/>
    </source>
</evidence>
<keyword evidence="4" id="KW-1185">Reference proteome</keyword>
<dbReference type="RefSeq" id="WP_024767054.1">
    <property type="nucleotide sequence ID" value="NZ_CP049140.1"/>
</dbReference>
<dbReference type="KEGG" id="pnt:G5B91_19665"/>
<evidence type="ECO:0000313" key="2">
    <source>
        <dbReference type="EMBL" id="QIE88370.1"/>
    </source>
</evidence>
<protein>
    <submittedName>
        <fullName evidence="2">Uncharacterized protein</fullName>
    </submittedName>
</protein>